<dbReference type="GO" id="GO:0005975">
    <property type="term" value="P:carbohydrate metabolic process"/>
    <property type="evidence" value="ECO:0007669"/>
    <property type="project" value="InterPro"/>
</dbReference>
<feature type="region of interest" description="Disordered" evidence="1">
    <location>
        <begin position="39"/>
        <end position="83"/>
    </location>
</feature>
<evidence type="ECO:0000313" key="3">
    <source>
        <dbReference type="Proteomes" id="UP000679352"/>
    </source>
</evidence>
<feature type="region of interest" description="Disordered" evidence="1">
    <location>
        <begin position="162"/>
        <end position="208"/>
    </location>
</feature>
<feature type="compositionally biased region" description="Pro residues" evidence="1">
    <location>
        <begin position="43"/>
        <end position="53"/>
    </location>
</feature>
<dbReference type="EMBL" id="CP076361">
    <property type="protein sequence ID" value="QWK90019.1"/>
    <property type="molecule type" value="Genomic_DNA"/>
</dbReference>
<keyword evidence="3" id="KW-1185">Reference proteome</keyword>
<feature type="compositionally biased region" description="Low complexity" evidence="1">
    <location>
        <begin position="110"/>
        <end position="123"/>
    </location>
</feature>
<dbReference type="Proteomes" id="UP000679352">
    <property type="component" value="Chromosome"/>
</dbReference>
<dbReference type="PRINTS" id="PR01217">
    <property type="entry name" value="PRICHEXTENSN"/>
</dbReference>
<feature type="compositionally biased region" description="Pro residues" evidence="1">
    <location>
        <begin position="181"/>
        <end position="190"/>
    </location>
</feature>
<feature type="region of interest" description="Disordered" evidence="1">
    <location>
        <begin position="110"/>
        <end position="146"/>
    </location>
</feature>
<protein>
    <submittedName>
        <fullName evidence="2">Divergent polysaccharide deacetylase family protein</fullName>
    </submittedName>
</protein>
<dbReference type="KEGG" id="gfu:KM031_14470"/>
<sequence length="467" mass="46978">MRGFLSGVIWGGVVATLGLGVLSQLAPAPQSAVRSANVDAPPVVTPEPAPMPEAAPDVAAAPVEAEPAAPEAVAPAPAPTAPEAAVPPVAAVTPPALGVVPSPAAPPAMMPAETAAAPATSEPGRPEAGADADDAPRLVEPPPVPPLTAEEQALLEQPLPAEIPADSPLAPDTTVEAPAAEPAPPPPEAPAEPLLDRPEPGLGGAVEGVTTGRLPVIDAAPEALPEASTPEASAVPELVLEDDPRPLVRFAASFDNPQNKPLYTIVLIDTGSPDLDRTALANLPLPVTIALDPTVAGVAAQAAAYRAAGKEVAMLAAAIPKGATPADLQVTFEAHAKALPEAVAVVDLPQGGFQNDRPLASDLVPVIKDQGRGLVTFDRGLNAGDQVARREAVPSALIFRQIDAEGESIPVMRRYLDRAAFKAAQDGQVAVLGTATPDTLAALLEWAAEGRAGSVALAPLSAILSAP</sequence>
<dbReference type="InterPro" id="IPR006837">
    <property type="entry name" value="Divergent_DAC"/>
</dbReference>
<dbReference type="Gene3D" id="3.20.20.370">
    <property type="entry name" value="Glycoside hydrolase/deacetylase"/>
    <property type="match status" value="1"/>
</dbReference>
<dbReference type="SUPFAM" id="SSF88713">
    <property type="entry name" value="Glycoside hydrolase/deacetylase"/>
    <property type="match status" value="1"/>
</dbReference>
<name>A0A975S0D7_9RHOB</name>
<dbReference type="Pfam" id="PF04748">
    <property type="entry name" value="Polysacc_deac_2"/>
    <property type="match status" value="1"/>
</dbReference>
<dbReference type="CDD" id="cd10936">
    <property type="entry name" value="CE4_DAC2"/>
    <property type="match status" value="1"/>
</dbReference>
<reference evidence="2" key="1">
    <citation type="submission" date="2021-06" db="EMBL/GenBank/DDBJ databases">
        <title>Direct submission.</title>
        <authorList>
            <person name="Lee C.-S."/>
            <person name="Jin L."/>
        </authorList>
    </citation>
    <scope>NUCLEOTIDE SEQUENCE</scope>
    <source>
        <strain evidence="2">Con5</strain>
    </source>
</reference>
<evidence type="ECO:0000256" key="1">
    <source>
        <dbReference type="SAM" id="MobiDB-lite"/>
    </source>
</evidence>
<gene>
    <name evidence="2" type="ORF">KM031_14470</name>
</gene>
<proteinExistence type="predicted"/>
<feature type="compositionally biased region" description="Low complexity" evidence="1">
    <location>
        <begin position="54"/>
        <end position="83"/>
    </location>
</feature>
<dbReference type="AlphaFoldDB" id="A0A975S0D7"/>
<dbReference type="RefSeq" id="WP_215507322.1">
    <property type="nucleotide sequence ID" value="NZ_CP076361.1"/>
</dbReference>
<accession>A0A975S0D7</accession>
<dbReference type="InterPro" id="IPR011330">
    <property type="entry name" value="Glyco_hydro/deAcase_b/a-brl"/>
</dbReference>
<evidence type="ECO:0000313" key="2">
    <source>
        <dbReference type="EMBL" id="QWK90019.1"/>
    </source>
</evidence>
<organism evidence="2 3">
    <name type="scientific">Gemmobacter fulvus</name>
    <dbReference type="NCBI Taxonomy" id="2840474"/>
    <lineage>
        <taxon>Bacteria</taxon>
        <taxon>Pseudomonadati</taxon>
        <taxon>Pseudomonadota</taxon>
        <taxon>Alphaproteobacteria</taxon>
        <taxon>Rhodobacterales</taxon>
        <taxon>Paracoccaceae</taxon>
        <taxon>Gemmobacter</taxon>
    </lineage>
</organism>